<gene>
    <name evidence="1" type="ORF">BKM31_15985</name>
</gene>
<organism evidence="1 2">
    <name type="scientific">[Actinomadura] parvosata subsp. kistnae</name>
    <dbReference type="NCBI Taxonomy" id="1909395"/>
    <lineage>
        <taxon>Bacteria</taxon>
        <taxon>Bacillati</taxon>
        <taxon>Actinomycetota</taxon>
        <taxon>Actinomycetes</taxon>
        <taxon>Streptosporangiales</taxon>
        <taxon>Streptosporangiaceae</taxon>
        <taxon>Nonomuraea</taxon>
    </lineage>
</organism>
<sequence length="284" mass="31690">MILINAAFSLEHLSKAYLYAQHPALLMEVRNGQFDSLLHLTGLGGKARKLKAPRTISAKEALARVEQLMTLRTPRAALDELIDVRDGVVHVGYLSQTSTREILTVFLRFSNELYEEQGVDESARWGDHSTLVTSLITQALSEIEHEVQRKIAAAKRRIGELMSKIPESEHVAVGDARQAMTPFQRYLDQEASASGSRDHRITIRCPACNHPDASCIGHIEWDFDMPAEIGSMDRIEEVAGQEEYFLPRALLCGSCDLRLDSEDELQAVGIPRRVVFGGRGLQLQ</sequence>
<keyword evidence="2" id="KW-1185">Reference proteome</keyword>
<dbReference type="AlphaFoldDB" id="A0A1U9ZXW9"/>
<evidence type="ECO:0000313" key="1">
    <source>
        <dbReference type="EMBL" id="AQZ62759.1"/>
    </source>
</evidence>
<proteinExistence type="predicted"/>
<dbReference type="Proteomes" id="UP000190797">
    <property type="component" value="Chromosome"/>
</dbReference>
<dbReference type="EMBL" id="CP017717">
    <property type="protein sequence ID" value="AQZ62759.1"/>
    <property type="molecule type" value="Genomic_DNA"/>
</dbReference>
<accession>A0A1U9ZXW9</accession>
<protein>
    <submittedName>
        <fullName evidence="1">Uncharacterized protein</fullName>
    </submittedName>
</protein>
<dbReference type="KEGG" id="noa:BKM31_15985"/>
<reference evidence="2" key="1">
    <citation type="journal article" date="2017" name="Med. Chem. Commun.">
        <title>Nonomuraea sp. ATCC 55076 harbours the largest actinomycete chromosome to date and the kistamicin biosynthetic gene cluster.</title>
        <authorList>
            <person name="Nazari B."/>
            <person name="Forneris C.C."/>
            <person name="Gibson M.I."/>
            <person name="Moon K."/>
            <person name="Schramma K.R."/>
            <person name="Seyedsayamdost M.R."/>
        </authorList>
    </citation>
    <scope>NUCLEOTIDE SEQUENCE [LARGE SCALE GENOMIC DNA]</scope>
    <source>
        <strain evidence="2">ATCC 55076</strain>
    </source>
</reference>
<evidence type="ECO:0000313" key="2">
    <source>
        <dbReference type="Proteomes" id="UP000190797"/>
    </source>
</evidence>
<name>A0A1U9ZXW9_9ACTN</name>